<evidence type="ECO:0000313" key="3">
    <source>
        <dbReference type="EMBL" id="MPM16321.1"/>
    </source>
</evidence>
<sequence>MKKFYDKSKALGVLRNLEAAGLEGAAEMKLEILRSEAESLILQEGFTPLEALKIMRELNGASAPSLPDADLTEALAGFMESRLKGMDRGGELPKNAGAMFRAAEDELSMQRGVEPVRLHVPVLDDALGSGLYPGFVCGLVGHEGSLKSSLALHLAEKNVWENPSVRCLFCSLDMTPEMLAFRRISRYLNCHEATVREMASAGSPDYLDAKKGIERLDDGRLFFAGGPMTLTGLVDQMGLVLPNLVIIDYITLLEVPGEQDQFKALKKAIDGIRELRDQTKAVFVILSQMSRSSKVAAKSGQTGSHAFGGSIVEHLLDVELELVLDEPEEEGEQKRLITTISKNRFGPSGISYEVEYQGTAKRITGKSWRLKREKKPKPAFGSRVQFWDLPDAPRKGE</sequence>
<feature type="domain" description="SF4 helicase" evidence="2">
    <location>
        <begin position="126"/>
        <end position="361"/>
    </location>
</feature>
<dbReference type="SUPFAM" id="SSF52540">
    <property type="entry name" value="P-loop containing nucleoside triphosphate hydrolases"/>
    <property type="match status" value="1"/>
</dbReference>
<gene>
    <name evidence="3" type="ORF">SDC9_62699</name>
</gene>
<dbReference type="GO" id="GO:0003678">
    <property type="term" value="F:DNA helicase activity"/>
    <property type="evidence" value="ECO:0007669"/>
    <property type="project" value="InterPro"/>
</dbReference>
<dbReference type="GO" id="GO:0005524">
    <property type="term" value="F:ATP binding"/>
    <property type="evidence" value="ECO:0007669"/>
    <property type="project" value="InterPro"/>
</dbReference>
<dbReference type="InterPro" id="IPR007694">
    <property type="entry name" value="DNA_helicase_DnaB-like_C"/>
</dbReference>
<dbReference type="AlphaFoldDB" id="A0A644XKF3"/>
<evidence type="ECO:0000259" key="2">
    <source>
        <dbReference type="Pfam" id="PF03796"/>
    </source>
</evidence>
<dbReference type="GO" id="GO:0006260">
    <property type="term" value="P:DNA replication"/>
    <property type="evidence" value="ECO:0007669"/>
    <property type="project" value="InterPro"/>
</dbReference>
<dbReference type="Gene3D" id="3.40.50.300">
    <property type="entry name" value="P-loop containing nucleotide triphosphate hydrolases"/>
    <property type="match status" value="1"/>
</dbReference>
<feature type="compositionally biased region" description="Basic residues" evidence="1">
    <location>
        <begin position="368"/>
        <end position="377"/>
    </location>
</feature>
<accession>A0A644XKF3</accession>
<dbReference type="EMBL" id="VSSQ01002590">
    <property type="protein sequence ID" value="MPM16321.1"/>
    <property type="molecule type" value="Genomic_DNA"/>
</dbReference>
<feature type="region of interest" description="Disordered" evidence="1">
    <location>
        <begin position="367"/>
        <end position="397"/>
    </location>
</feature>
<reference evidence="3" key="1">
    <citation type="submission" date="2019-08" db="EMBL/GenBank/DDBJ databases">
        <authorList>
            <person name="Kucharzyk K."/>
            <person name="Murdoch R.W."/>
            <person name="Higgins S."/>
            <person name="Loffler F."/>
        </authorList>
    </citation>
    <scope>NUCLEOTIDE SEQUENCE</scope>
</reference>
<name>A0A644XKF3_9ZZZZ</name>
<proteinExistence type="predicted"/>
<organism evidence="3">
    <name type="scientific">bioreactor metagenome</name>
    <dbReference type="NCBI Taxonomy" id="1076179"/>
    <lineage>
        <taxon>unclassified sequences</taxon>
        <taxon>metagenomes</taxon>
        <taxon>ecological metagenomes</taxon>
    </lineage>
</organism>
<dbReference type="InterPro" id="IPR027417">
    <property type="entry name" value="P-loop_NTPase"/>
</dbReference>
<evidence type="ECO:0000256" key="1">
    <source>
        <dbReference type="SAM" id="MobiDB-lite"/>
    </source>
</evidence>
<dbReference type="Pfam" id="PF03796">
    <property type="entry name" value="DnaB_C"/>
    <property type="match status" value="1"/>
</dbReference>
<comment type="caution">
    <text evidence="3">The sequence shown here is derived from an EMBL/GenBank/DDBJ whole genome shotgun (WGS) entry which is preliminary data.</text>
</comment>
<protein>
    <recommendedName>
        <fullName evidence="2">SF4 helicase domain-containing protein</fullName>
    </recommendedName>
</protein>